<accession>A0ABT8DT55</accession>
<dbReference type="PANTHER" id="PTHR43433">
    <property type="entry name" value="HYDROLASE, ALPHA/BETA FOLD FAMILY PROTEIN"/>
    <property type="match status" value="1"/>
</dbReference>
<name>A0ABT8DT55_9BURK</name>
<dbReference type="RefSeq" id="WP_290359779.1">
    <property type="nucleotide sequence ID" value="NZ_JAUHHC010000003.1"/>
</dbReference>
<feature type="domain" description="AB hydrolase-1" evidence="1">
    <location>
        <begin position="24"/>
        <end position="144"/>
    </location>
</feature>
<dbReference type="InterPro" id="IPR000073">
    <property type="entry name" value="AB_hydrolase_1"/>
</dbReference>
<keyword evidence="3" id="KW-1185">Reference proteome</keyword>
<gene>
    <name evidence="2" type="ORF">QWJ38_14450</name>
</gene>
<keyword evidence="2" id="KW-0378">Hydrolase</keyword>
<evidence type="ECO:0000259" key="1">
    <source>
        <dbReference type="Pfam" id="PF00561"/>
    </source>
</evidence>
<comment type="caution">
    <text evidence="2">The sequence shown here is derived from an EMBL/GenBank/DDBJ whole genome shotgun (WGS) entry which is preliminary data.</text>
</comment>
<dbReference type="Pfam" id="PF00561">
    <property type="entry name" value="Abhydrolase_1"/>
    <property type="match status" value="1"/>
</dbReference>
<dbReference type="EMBL" id="JAUHHC010000003">
    <property type="protein sequence ID" value="MDN3921490.1"/>
    <property type="molecule type" value="Genomic_DNA"/>
</dbReference>
<dbReference type="SUPFAM" id="SSF53474">
    <property type="entry name" value="alpha/beta-Hydrolases"/>
    <property type="match status" value="1"/>
</dbReference>
<dbReference type="InterPro" id="IPR050471">
    <property type="entry name" value="AB_hydrolase"/>
</dbReference>
<protein>
    <submittedName>
        <fullName evidence="2">Alpha/beta fold hydrolase</fullName>
    </submittedName>
</protein>
<evidence type="ECO:0000313" key="3">
    <source>
        <dbReference type="Proteomes" id="UP001228044"/>
    </source>
</evidence>
<reference evidence="2 3" key="1">
    <citation type="submission" date="2023-06" db="EMBL/GenBank/DDBJ databases">
        <title>Pelomonas sp. PFR6 16S ribosomal RNA gene Genome sequencing and assembly.</title>
        <authorList>
            <person name="Woo H."/>
        </authorList>
    </citation>
    <scope>NUCLEOTIDE SEQUENCE [LARGE SCALE GENOMIC DNA]</scope>
    <source>
        <strain evidence="2 3">PFR6</strain>
    </source>
</reference>
<proteinExistence type="predicted"/>
<dbReference type="InterPro" id="IPR029058">
    <property type="entry name" value="AB_hydrolase_fold"/>
</dbReference>
<sequence length="285" mass="30247">MPMKLCANGLSLSCTVHGAPSAEALLLIMGWGALSAVWPRGFIATLVERGFQVIEFDNRDSGASAQLASSPQGGIKLVWLKYLLGLRVASPYSLADMARDAAGVLDALGIARAHVCGISMGGMIAQHLAARCPDRVLSLSLLSTTSGRWGARGPTLRGLLGLVKPSAFPMSEADQAESKAVFESAQIVPAAVERQGLAIAADRGRAALLHAITAPTYVMHGRRDASIPFRGGIDLARRIRGAVLDLIDELGHELPRQLWPRIADGISAAAARSRRAPEFVMEEKR</sequence>
<dbReference type="GO" id="GO:0016787">
    <property type="term" value="F:hydrolase activity"/>
    <property type="evidence" value="ECO:0007669"/>
    <property type="project" value="UniProtKB-KW"/>
</dbReference>
<evidence type="ECO:0000313" key="2">
    <source>
        <dbReference type="EMBL" id="MDN3921490.1"/>
    </source>
</evidence>
<organism evidence="2 3">
    <name type="scientific">Roseateles violae</name>
    <dbReference type="NCBI Taxonomy" id="3058042"/>
    <lineage>
        <taxon>Bacteria</taxon>
        <taxon>Pseudomonadati</taxon>
        <taxon>Pseudomonadota</taxon>
        <taxon>Betaproteobacteria</taxon>
        <taxon>Burkholderiales</taxon>
        <taxon>Sphaerotilaceae</taxon>
        <taxon>Roseateles</taxon>
    </lineage>
</organism>
<dbReference type="Gene3D" id="3.40.50.1820">
    <property type="entry name" value="alpha/beta hydrolase"/>
    <property type="match status" value="1"/>
</dbReference>
<dbReference type="PANTHER" id="PTHR43433:SF5">
    <property type="entry name" value="AB HYDROLASE-1 DOMAIN-CONTAINING PROTEIN"/>
    <property type="match status" value="1"/>
</dbReference>
<dbReference type="Proteomes" id="UP001228044">
    <property type="component" value="Unassembled WGS sequence"/>
</dbReference>